<evidence type="ECO:0000313" key="13">
    <source>
        <dbReference type="EMBL" id="KAB5569261.1"/>
    </source>
</evidence>
<dbReference type="Gene3D" id="3.40.50.2300">
    <property type="match status" value="1"/>
</dbReference>
<dbReference type="SUPFAM" id="SSF52172">
    <property type="entry name" value="CheY-like"/>
    <property type="match status" value="1"/>
</dbReference>
<evidence type="ECO:0000259" key="12">
    <source>
        <dbReference type="PROSITE" id="PS51017"/>
    </source>
</evidence>
<feature type="region of interest" description="Disordered" evidence="10">
    <location>
        <begin position="174"/>
        <end position="195"/>
    </location>
</feature>
<dbReference type="Proteomes" id="UP000326939">
    <property type="component" value="Chromosome 2"/>
</dbReference>
<evidence type="ECO:0000256" key="1">
    <source>
        <dbReference type="ARBA" id="ARBA00004123"/>
    </source>
</evidence>
<reference evidence="14" key="1">
    <citation type="journal article" date="2019" name="Gigascience">
        <title>De novo genome assembly of the endangered Acer yangbiense, a plant species with extremely small populations endemic to Yunnan Province, China.</title>
        <authorList>
            <person name="Yang J."/>
            <person name="Wariss H.M."/>
            <person name="Tao L."/>
            <person name="Zhang R."/>
            <person name="Yun Q."/>
            <person name="Hollingsworth P."/>
            <person name="Dao Z."/>
            <person name="Luo G."/>
            <person name="Guo H."/>
            <person name="Ma Y."/>
            <person name="Sun W."/>
        </authorList>
    </citation>
    <scope>NUCLEOTIDE SEQUENCE [LARGE SCALE GENOMIC DNA]</scope>
    <source>
        <strain evidence="14">cv. br00</strain>
    </source>
</reference>
<feature type="compositionally biased region" description="Polar residues" evidence="10">
    <location>
        <begin position="632"/>
        <end position="645"/>
    </location>
</feature>
<comment type="caution">
    <text evidence="13">The sequence shown here is derived from an EMBL/GenBank/DDBJ whole genome shotgun (WGS) entry which is preliminary data.</text>
</comment>
<feature type="region of interest" description="Disordered" evidence="10">
    <location>
        <begin position="369"/>
        <end position="390"/>
    </location>
</feature>
<keyword evidence="14" id="KW-1185">Reference proteome</keyword>
<sequence length="758" mass="83522">MSKVVLSSSSEEAEGMVVELETEKKDIGSSEVVRWEKFLPKMVLGVLLVEADDSTRQIIVALLRKCGYRVSAVPDGLMAWETLKERPHSIDLILTEVELPLISGYALLSLAMEHDVCKNIPVIMMSSHHSISMVLKCMLKGAADFLVKPVRKNELRNLWQHVWRRHTLTAGKIPRNSHKVEASSENNAASSDFATSLQKNKDCSEKGSDVQNAMQSGEEIVDSVFSCNLTRNQLILLFASPTPFVSLKYHIETACLPLPLQSSCTTPCLEAESAHFPNMQGLSHLNYRSASNLSDADNEKNENNAKINKSPVNPESKTGVIPNKGTSNTVFVAEMSNRTRPDREPYHGAYNPTALRPSEEHACAKSVIHNEDSRPENEERANSSFGHDDVLGETSCGAIDLIGTFNNRPKHTYTHSSLHDATNKFESPPLLELSLRRLYPSSSKNHGVDVRHALNHSNSSAFSLYNSKTLQPPFPTSASNGLDSKEEASKSPDPSSNQLAQNAGNISQRHDASLSGNQEIMTTPVIVQSGKAELAHSSPQLGLNPLLGSWLDNISSGRGHVFSPLCYTQSNAAWNTKLAGQQLSPFHSNPEALDSKQNHRCSAETTYYVDQNDLQQNTMEPVDKMRHDSPAAGQSTSSSLCNGVANNKNNNNNNSSAYESFGSRNDGNASSIVTAEKSMAQENLNNGGNFNHDGFGGIDSYRSSQREAALTKFRMKRKDRCYEKRVRYQSRKRLAEQRPRVKGQFVRQVQNDCPVANG</sequence>
<feature type="region of interest" description="Disordered" evidence="10">
    <location>
        <begin position="624"/>
        <end position="665"/>
    </location>
</feature>
<dbReference type="PANTHER" id="PTHR43874">
    <property type="entry name" value="TWO-COMPONENT RESPONSE REGULATOR"/>
    <property type="match status" value="1"/>
</dbReference>
<organism evidence="13 14">
    <name type="scientific">Salix brachista</name>
    <dbReference type="NCBI Taxonomy" id="2182728"/>
    <lineage>
        <taxon>Eukaryota</taxon>
        <taxon>Viridiplantae</taxon>
        <taxon>Streptophyta</taxon>
        <taxon>Embryophyta</taxon>
        <taxon>Tracheophyta</taxon>
        <taxon>Spermatophyta</taxon>
        <taxon>Magnoliopsida</taxon>
        <taxon>eudicotyledons</taxon>
        <taxon>Gunneridae</taxon>
        <taxon>Pentapetalae</taxon>
        <taxon>rosids</taxon>
        <taxon>fabids</taxon>
        <taxon>Malpighiales</taxon>
        <taxon>Salicaceae</taxon>
        <taxon>Saliceae</taxon>
        <taxon>Salix</taxon>
    </lineage>
</organism>
<evidence type="ECO:0000256" key="7">
    <source>
        <dbReference type="ARBA" id="ARBA00023242"/>
    </source>
</evidence>
<feature type="domain" description="Response regulatory" evidence="11">
    <location>
        <begin position="45"/>
        <end position="163"/>
    </location>
</feature>
<dbReference type="Pfam" id="PF06203">
    <property type="entry name" value="CCT"/>
    <property type="match status" value="1"/>
</dbReference>
<feature type="compositionally biased region" description="Polar residues" evidence="10">
    <location>
        <begin position="492"/>
        <end position="507"/>
    </location>
</feature>
<evidence type="ECO:0008006" key="15">
    <source>
        <dbReference type="Google" id="ProtNLM"/>
    </source>
</evidence>
<feature type="compositionally biased region" description="Polar residues" evidence="10">
    <location>
        <begin position="473"/>
        <end position="482"/>
    </location>
</feature>
<protein>
    <recommendedName>
        <fullName evidence="15">CCT domain-containing protein</fullName>
    </recommendedName>
</protein>
<evidence type="ECO:0000256" key="9">
    <source>
        <dbReference type="PROSITE-ProRule" id="PRU00357"/>
    </source>
</evidence>
<dbReference type="AlphaFoldDB" id="A0A5N5NRN8"/>
<dbReference type="Pfam" id="PF00072">
    <property type="entry name" value="Response_reg"/>
    <property type="match status" value="1"/>
</dbReference>
<evidence type="ECO:0000256" key="4">
    <source>
        <dbReference type="ARBA" id="ARBA00023015"/>
    </source>
</evidence>
<comment type="caution">
    <text evidence="8">Lacks conserved residue(s) required for the propagation of feature annotation.</text>
</comment>
<dbReference type="InterPro" id="IPR001789">
    <property type="entry name" value="Sig_transdc_resp-reg_receiver"/>
</dbReference>
<feature type="region of interest" description="Disordered" evidence="10">
    <location>
        <begin position="293"/>
        <end position="325"/>
    </location>
</feature>
<dbReference type="InterPro" id="IPR010402">
    <property type="entry name" value="CCT_domain"/>
</dbReference>
<evidence type="ECO:0000256" key="3">
    <source>
        <dbReference type="ARBA" id="ARBA00023012"/>
    </source>
</evidence>
<comment type="similarity">
    <text evidence="2">Belongs to the ARR-like family.</text>
</comment>
<dbReference type="InterPro" id="IPR011006">
    <property type="entry name" value="CheY-like_superfamily"/>
</dbReference>
<feature type="region of interest" description="Disordered" evidence="10">
    <location>
        <begin position="473"/>
        <end position="510"/>
    </location>
</feature>
<dbReference type="InterPro" id="IPR045279">
    <property type="entry name" value="ARR-like"/>
</dbReference>
<keyword evidence="6" id="KW-0804">Transcription</keyword>
<dbReference type="PROSITE" id="PS50110">
    <property type="entry name" value="RESPONSE_REGULATORY"/>
    <property type="match status" value="1"/>
</dbReference>
<dbReference type="PROSITE" id="PS51017">
    <property type="entry name" value="CCT"/>
    <property type="match status" value="1"/>
</dbReference>
<dbReference type="EMBL" id="VDCV01000002">
    <property type="protein sequence ID" value="KAB5569261.1"/>
    <property type="molecule type" value="Genomic_DNA"/>
</dbReference>
<comment type="subcellular location">
    <subcellularLocation>
        <location evidence="1 9">Nucleus</location>
    </subcellularLocation>
</comment>
<gene>
    <name evidence="13" type="ORF">DKX38_003054</name>
</gene>
<evidence type="ECO:0000256" key="5">
    <source>
        <dbReference type="ARBA" id="ARBA00023108"/>
    </source>
</evidence>
<name>A0A5N5NRN8_9ROSI</name>
<keyword evidence="7 9" id="KW-0539">Nucleus</keyword>
<dbReference type="GO" id="GO:0048511">
    <property type="term" value="P:rhythmic process"/>
    <property type="evidence" value="ECO:0007669"/>
    <property type="project" value="UniProtKB-KW"/>
</dbReference>
<keyword evidence="5" id="KW-0090">Biological rhythms</keyword>
<feature type="compositionally biased region" description="Polar residues" evidence="10">
    <location>
        <begin position="655"/>
        <end position="665"/>
    </location>
</feature>
<evidence type="ECO:0000259" key="11">
    <source>
        <dbReference type="PROSITE" id="PS50110"/>
    </source>
</evidence>
<dbReference type="GO" id="GO:0005634">
    <property type="term" value="C:nucleus"/>
    <property type="evidence" value="ECO:0007669"/>
    <property type="project" value="UniProtKB-SubCell"/>
</dbReference>
<dbReference type="PANTHER" id="PTHR43874:SF146">
    <property type="entry name" value="TWO-COMPONENT RESPONSE REGULATOR-LIKE APRR9"/>
    <property type="match status" value="1"/>
</dbReference>
<proteinExistence type="inferred from homology"/>
<keyword evidence="3" id="KW-0902">Two-component regulatory system</keyword>
<dbReference type="GO" id="GO:0009736">
    <property type="term" value="P:cytokinin-activated signaling pathway"/>
    <property type="evidence" value="ECO:0007669"/>
    <property type="project" value="InterPro"/>
</dbReference>
<keyword evidence="4" id="KW-0805">Transcription regulation</keyword>
<evidence type="ECO:0000313" key="14">
    <source>
        <dbReference type="Proteomes" id="UP000326939"/>
    </source>
</evidence>
<evidence type="ECO:0000256" key="8">
    <source>
        <dbReference type="PROSITE-ProRule" id="PRU00169"/>
    </source>
</evidence>
<evidence type="ECO:0000256" key="10">
    <source>
        <dbReference type="SAM" id="MobiDB-lite"/>
    </source>
</evidence>
<dbReference type="SMART" id="SM00448">
    <property type="entry name" value="REC"/>
    <property type="match status" value="1"/>
</dbReference>
<accession>A0A5N5NRN8</accession>
<feature type="domain" description="CCT" evidence="12">
    <location>
        <begin position="706"/>
        <end position="748"/>
    </location>
</feature>
<dbReference type="GO" id="GO:0000160">
    <property type="term" value="P:phosphorelay signal transduction system"/>
    <property type="evidence" value="ECO:0007669"/>
    <property type="project" value="UniProtKB-KW"/>
</dbReference>
<evidence type="ECO:0000256" key="2">
    <source>
        <dbReference type="ARBA" id="ARBA00010330"/>
    </source>
</evidence>
<evidence type="ECO:0000256" key="6">
    <source>
        <dbReference type="ARBA" id="ARBA00023163"/>
    </source>
</evidence>